<name>W1YBX3_9ZZZZ</name>
<gene>
    <name evidence="2" type="ORF">Q604_UNBC07301G0025</name>
</gene>
<dbReference type="InterPro" id="IPR001357">
    <property type="entry name" value="BRCT_dom"/>
</dbReference>
<dbReference type="CDD" id="cd06127">
    <property type="entry name" value="DEDDh"/>
    <property type="match status" value="1"/>
</dbReference>
<dbReference type="SMART" id="SM00292">
    <property type="entry name" value="BRCT"/>
    <property type="match status" value="2"/>
</dbReference>
<proteinExistence type="predicted"/>
<reference evidence="2" key="1">
    <citation type="submission" date="2013-12" db="EMBL/GenBank/DDBJ databases">
        <title>A Varibaculum cambriense genome reconstructed from a premature infant gut community with otherwise low bacterial novelty that shifts toward anaerobic metabolism during the third week of life.</title>
        <authorList>
            <person name="Brown C.T."/>
            <person name="Sharon I."/>
            <person name="Thomas B.C."/>
            <person name="Castelle C.J."/>
            <person name="Morowitz M.J."/>
            <person name="Banfield J.F."/>
        </authorList>
    </citation>
    <scope>NUCLEOTIDE SEQUENCE</scope>
</reference>
<dbReference type="InterPro" id="IPR036420">
    <property type="entry name" value="BRCT_dom_sf"/>
</dbReference>
<dbReference type="PROSITE" id="PS50172">
    <property type="entry name" value="BRCT"/>
    <property type="match status" value="1"/>
</dbReference>
<dbReference type="EMBL" id="AZMM01007301">
    <property type="protein sequence ID" value="ETJ38649.1"/>
    <property type="molecule type" value="Genomic_DNA"/>
</dbReference>
<dbReference type="Pfam" id="PF00929">
    <property type="entry name" value="RNase_T"/>
    <property type="match status" value="1"/>
</dbReference>
<accession>W1YBX3</accession>
<dbReference type="Pfam" id="PF00533">
    <property type="entry name" value="BRCT"/>
    <property type="match status" value="1"/>
</dbReference>
<dbReference type="GO" id="GO:0003676">
    <property type="term" value="F:nucleic acid binding"/>
    <property type="evidence" value="ECO:0007669"/>
    <property type="project" value="InterPro"/>
</dbReference>
<dbReference type="InterPro" id="IPR013520">
    <property type="entry name" value="Ribonucl_H"/>
</dbReference>
<evidence type="ECO:0000259" key="1">
    <source>
        <dbReference type="PROSITE" id="PS50172"/>
    </source>
</evidence>
<dbReference type="SMART" id="SM00479">
    <property type="entry name" value="EXOIII"/>
    <property type="match status" value="1"/>
</dbReference>
<dbReference type="InterPro" id="IPR036397">
    <property type="entry name" value="RNaseH_sf"/>
</dbReference>
<evidence type="ECO:0000313" key="2">
    <source>
        <dbReference type="EMBL" id="ETJ38649.1"/>
    </source>
</evidence>
<dbReference type="Gene3D" id="3.40.50.10190">
    <property type="entry name" value="BRCT domain"/>
    <property type="match status" value="1"/>
</dbReference>
<dbReference type="Gene3D" id="3.30.420.10">
    <property type="entry name" value="Ribonuclease H-like superfamily/Ribonuclease H"/>
    <property type="match status" value="1"/>
</dbReference>
<dbReference type="SUPFAM" id="SSF53098">
    <property type="entry name" value="Ribonuclease H-like"/>
    <property type="match status" value="1"/>
</dbReference>
<comment type="caution">
    <text evidence="2">The sequence shown here is derived from an EMBL/GenBank/DDBJ whole genome shotgun (WGS) entry which is preliminary data.</text>
</comment>
<dbReference type="AlphaFoldDB" id="W1YBX3"/>
<dbReference type="InterPro" id="IPR012337">
    <property type="entry name" value="RNaseH-like_sf"/>
</dbReference>
<sequence length="380" mass="43433">MNNMILIDLETQSFEVESGIYEVAALAVKNGEIIDKLYLAIVEDESLIHEGFGAGFKEISNNTEIMNEFKTFLNKYSYPLVAHNGSFDRKFLVYYNWIDENYPFYDSIRAIKYKNPKLFSYSLEYLIDFFNINSKKLHHSMNDVLILNEILNIVKPDIWVPIGFKNKKSNLHNYKLDNLKIDFEVVKNLFVGKNIVFTGKGPYTRNELIELAKKCGADISSNNITKKTNLLVVGEKPGSKLQKANEKGIEVMDMSDFFEMTSGIKLDKSDEEKIKEISETLNSSNPQSINTSTILYTSDKLSGQVITLFPMKESLTHKVSKIVERHGGIALSKLRLKETTLLVYQSYAKEFETVKKAQSKNIETMSLGKFNRLINDIENS</sequence>
<dbReference type="CDD" id="cd17748">
    <property type="entry name" value="BRCT_DNA_ligase_like"/>
    <property type="match status" value="1"/>
</dbReference>
<feature type="domain" description="BRCT" evidence="1">
    <location>
        <begin position="185"/>
        <end position="253"/>
    </location>
</feature>
<protein>
    <submittedName>
        <fullName evidence="2">BRCT protein</fullName>
    </submittedName>
</protein>
<organism evidence="2">
    <name type="scientific">human gut metagenome</name>
    <dbReference type="NCBI Taxonomy" id="408170"/>
    <lineage>
        <taxon>unclassified sequences</taxon>
        <taxon>metagenomes</taxon>
        <taxon>organismal metagenomes</taxon>
    </lineage>
</organism>